<name>A0ABS5S9G6_9BACT</name>
<organism evidence="1 2">
    <name type="scientific">Geomobilimonas luticola</name>
    <dbReference type="NCBI Taxonomy" id="1114878"/>
    <lineage>
        <taxon>Bacteria</taxon>
        <taxon>Pseudomonadati</taxon>
        <taxon>Thermodesulfobacteriota</taxon>
        <taxon>Desulfuromonadia</taxon>
        <taxon>Geobacterales</taxon>
        <taxon>Geobacteraceae</taxon>
        <taxon>Geomobilimonas</taxon>
    </lineage>
</organism>
<evidence type="ECO:0000313" key="1">
    <source>
        <dbReference type="EMBL" id="MBT0652012.1"/>
    </source>
</evidence>
<sequence>MKRFRPTIRFSALLLLVLMLCLLAQAFVSPRLEFVWLQEHAASSASLTDNDSEEQKEMGDFKPPKHSFLDYSNFFASSCLLPAYNPAVSRLLVYEPFASLSTVYMEIVVPPDSLA</sequence>
<protein>
    <submittedName>
        <fullName evidence="1">Uncharacterized protein</fullName>
    </submittedName>
</protein>
<reference evidence="1 2" key="1">
    <citation type="submission" date="2021-05" db="EMBL/GenBank/DDBJ databases">
        <title>The draft genome of Geobacter luticola JCM 17780.</title>
        <authorList>
            <person name="Xu Z."/>
            <person name="Masuda Y."/>
            <person name="Itoh H."/>
            <person name="Senoo K."/>
        </authorList>
    </citation>
    <scope>NUCLEOTIDE SEQUENCE [LARGE SCALE GENOMIC DNA]</scope>
    <source>
        <strain evidence="1 2">JCM 17780</strain>
    </source>
</reference>
<comment type="caution">
    <text evidence="1">The sequence shown here is derived from an EMBL/GenBank/DDBJ whole genome shotgun (WGS) entry which is preliminary data.</text>
</comment>
<dbReference type="Proteomes" id="UP000756860">
    <property type="component" value="Unassembled WGS sequence"/>
</dbReference>
<proteinExistence type="predicted"/>
<keyword evidence="2" id="KW-1185">Reference proteome</keyword>
<dbReference type="RefSeq" id="WP_214173986.1">
    <property type="nucleotide sequence ID" value="NZ_JAHCVK010000001.1"/>
</dbReference>
<evidence type="ECO:0000313" key="2">
    <source>
        <dbReference type="Proteomes" id="UP000756860"/>
    </source>
</evidence>
<gene>
    <name evidence="1" type="ORF">KI810_03025</name>
</gene>
<dbReference type="EMBL" id="JAHCVK010000001">
    <property type="protein sequence ID" value="MBT0652012.1"/>
    <property type="molecule type" value="Genomic_DNA"/>
</dbReference>
<accession>A0ABS5S9G6</accession>